<comment type="caution">
    <text evidence="2">The sequence shown here is derived from an EMBL/GenBank/DDBJ whole genome shotgun (WGS) entry which is preliminary data.</text>
</comment>
<dbReference type="SUPFAM" id="SSF48452">
    <property type="entry name" value="TPR-like"/>
    <property type="match status" value="1"/>
</dbReference>
<feature type="coiled-coil region" evidence="1">
    <location>
        <begin position="56"/>
        <end position="90"/>
    </location>
</feature>
<dbReference type="Gene3D" id="1.25.40.10">
    <property type="entry name" value="Tetratricopeptide repeat domain"/>
    <property type="match status" value="1"/>
</dbReference>
<evidence type="ECO:0000313" key="2">
    <source>
        <dbReference type="EMBL" id="TXD38440.1"/>
    </source>
</evidence>
<gene>
    <name evidence="2" type="ORF">FRC98_06040</name>
</gene>
<organism evidence="2 3">
    <name type="scientific">Lujinxingia vulgaris</name>
    <dbReference type="NCBI Taxonomy" id="2600176"/>
    <lineage>
        <taxon>Bacteria</taxon>
        <taxon>Deltaproteobacteria</taxon>
        <taxon>Bradymonadales</taxon>
        <taxon>Lujinxingiaceae</taxon>
        <taxon>Lujinxingia</taxon>
    </lineage>
</organism>
<dbReference type="OrthoDB" id="5497184at2"/>
<dbReference type="AlphaFoldDB" id="A0A5C6XJY1"/>
<dbReference type="Proteomes" id="UP000321412">
    <property type="component" value="Unassembled WGS sequence"/>
</dbReference>
<dbReference type="InterPro" id="IPR011990">
    <property type="entry name" value="TPR-like_helical_dom_sf"/>
</dbReference>
<dbReference type="PROSITE" id="PS51257">
    <property type="entry name" value="PROKAR_LIPOPROTEIN"/>
    <property type="match status" value="1"/>
</dbReference>
<dbReference type="InterPro" id="IPR019734">
    <property type="entry name" value="TPR_rpt"/>
</dbReference>
<protein>
    <submittedName>
        <fullName evidence="2">Tetratricopeptide repeat protein</fullName>
    </submittedName>
</protein>
<dbReference type="Pfam" id="PF13174">
    <property type="entry name" value="TPR_6"/>
    <property type="match status" value="1"/>
</dbReference>
<dbReference type="EMBL" id="VOSM01000002">
    <property type="protein sequence ID" value="TXD38440.1"/>
    <property type="molecule type" value="Genomic_DNA"/>
</dbReference>
<sequence>MSRFVQGQAMWKSVVVVLALSTSGCLPIWQGKTMQEDIEALRAEQQAIISKSASEREELTAMVASAREDVAELREVLAEARELLQRNSADLGVEVAATREDLNNLRGTVEELDFRFMRMEQSLELFRRDVDLRFESGEAIKLPEDPDELRQFGDARLAEEDYLQARRAYERFLERHSDDARANEVRFQLGEAFFAESQWVSAIGEYQKVLEGSAPTSRQAQANLRIGQAFLQMGQCPNAEVFFETVVAEYPGSRSVAEARRGLEQARSGSCP</sequence>
<evidence type="ECO:0000256" key="1">
    <source>
        <dbReference type="SAM" id="Coils"/>
    </source>
</evidence>
<keyword evidence="1" id="KW-0175">Coiled coil</keyword>
<keyword evidence="3" id="KW-1185">Reference proteome</keyword>
<reference evidence="2 3" key="1">
    <citation type="submission" date="2019-08" db="EMBL/GenBank/DDBJ databases">
        <title>Bradymonadales sp. TMQ4.</title>
        <authorList>
            <person name="Liang Q."/>
        </authorList>
    </citation>
    <scope>NUCLEOTIDE SEQUENCE [LARGE SCALE GENOMIC DNA]</scope>
    <source>
        <strain evidence="2 3">TMQ4</strain>
    </source>
</reference>
<evidence type="ECO:0000313" key="3">
    <source>
        <dbReference type="Proteomes" id="UP000321412"/>
    </source>
</evidence>
<accession>A0A5C6XJY1</accession>
<proteinExistence type="predicted"/>
<name>A0A5C6XJY1_9DELT</name>